<name>A0A370G1I0_9BACI</name>
<dbReference type="Pfam" id="PF07929">
    <property type="entry name" value="PRiA4_ORF3"/>
    <property type="match status" value="1"/>
</dbReference>
<dbReference type="InterPro" id="IPR024047">
    <property type="entry name" value="MM3350-like_sf"/>
</dbReference>
<evidence type="ECO:0000259" key="1">
    <source>
        <dbReference type="Pfam" id="PF07929"/>
    </source>
</evidence>
<dbReference type="Proteomes" id="UP000255326">
    <property type="component" value="Unassembled WGS sequence"/>
</dbReference>
<evidence type="ECO:0000313" key="3">
    <source>
        <dbReference type="EMBL" id="RDI36474.1"/>
    </source>
</evidence>
<accession>A0A370G1I0</accession>
<dbReference type="RefSeq" id="WP_114747370.1">
    <property type="nucleotide sequence ID" value="NZ_QQAY01000029.1"/>
</dbReference>
<sequence length="363" mass="42174">MRIHCTKKLLDVLKVSPANFIEEEEALFSWHANVVLFGRKKAVVLVNNKNRYAAVLFGLKAKDLKEMGRLIPDAIREVFRADYIKEEIINQYLQHSSTLSFDKTNGRKMVARLNRACEDFYFAEEMLDESNLIQLKISKWLNNTPVGNGKDPYFFPNKEMYNDLEEFAGRSIFQSEAVQLKATLELKNHSVWRRLIVPKSISFPALHDVLQTAFDWQNSHLHEFVIWEKNSSAQLKSSKPVLRLVCHEEALAYQSEIAMELEAGHKLSDYISKDITYNYDFGDGWAHKIEVERVIEDYPYNYPTCESGEGNAPPEDVGGEAGFEEFLRIIHNSSHPDHEQMREWGKMQGYEEFNIKWINRSLK</sequence>
<reference evidence="3 4" key="1">
    <citation type="submission" date="2018-07" db="EMBL/GenBank/DDBJ databases">
        <title>Genomic Encyclopedia of Type Strains, Phase IV (KMG-IV): sequencing the most valuable type-strain genomes for metagenomic binning, comparative biology and taxonomic classification.</title>
        <authorList>
            <person name="Goeker M."/>
        </authorList>
    </citation>
    <scope>NUCLEOTIDE SEQUENCE [LARGE SCALE GENOMIC DNA]</scope>
    <source>
        <strain evidence="3 4">DSM 25281</strain>
    </source>
</reference>
<organism evidence="3 4">
    <name type="scientific">Falsibacillus pallidus</name>
    <dbReference type="NCBI Taxonomy" id="493781"/>
    <lineage>
        <taxon>Bacteria</taxon>
        <taxon>Bacillati</taxon>
        <taxon>Bacillota</taxon>
        <taxon>Bacilli</taxon>
        <taxon>Bacillales</taxon>
        <taxon>Bacillaceae</taxon>
        <taxon>Falsibacillus</taxon>
    </lineage>
</organism>
<evidence type="ECO:0000313" key="4">
    <source>
        <dbReference type="Proteomes" id="UP000255326"/>
    </source>
</evidence>
<dbReference type="AlphaFoldDB" id="A0A370G1I0"/>
<dbReference type="Pfam" id="PF22016">
    <property type="entry name" value="DUF6933"/>
    <property type="match status" value="1"/>
</dbReference>
<dbReference type="OrthoDB" id="9801392at2"/>
<gene>
    <name evidence="3" type="ORF">DFR59_1299</name>
</gene>
<dbReference type="SUPFAM" id="SSF159941">
    <property type="entry name" value="MM3350-like"/>
    <property type="match status" value="1"/>
</dbReference>
<dbReference type="PANTHER" id="PTHR41878:SF1">
    <property type="entry name" value="TNPR PROTEIN"/>
    <property type="match status" value="1"/>
</dbReference>
<proteinExistence type="predicted"/>
<comment type="caution">
    <text evidence="3">The sequence shown here is derived from an EMBL/GenBank/DDBJ whole genome shotgun (WGS) entry which is preliminary data.</text>
</comment>
<keyword evidence="4" id="KW-1185">Reference proteome</keyword>
<dbReference type="Gene3D" id="3.10.290.30">
    <property type="entry name" value="MM3350-like"/>
    <property type="match status" value="1"/>
</dbReference>
<evidence type="ECO:0000259" key="2">
    <source>
        <dbReference type="Pfam" id="PF22016"/>
    </source>
</evidence>
<dbReference type="InterPro" id="IPR053864">
    <property type="entry name" value="DUF6933"/>
</dbReference>
<feature type="domain" description="Plasmid pRiA4b Orf3-like" evidence="1">
    <location>
        <begin position="177"/>
        <end position="359"/>
    </location>
</feature>
<dbReference type="PANTHER" id="PTHR41878">
    <property type="entry name" value="LEXA REPRESSOR-RELATED"/>
    <property type="match status" value="1"/>
</dbReference>
<dbReference type="EMBL" id="QQAY01000029">
    <property type="protein sequence ID" value="RDI36474.1"/>
    <property type="molecule type" value="Genomic_DNA"/>
</dbReference>
<protein>
    <submittedName>
        <fullName evidence="3">PRiA4b ORF-3-like protein</fullName>
    </submittedName>
</protein>
<feature type="domain" description="DUF6933" evidence="2">
    <location>
        <begin position="3"/>
        <end position="159"/>
    </location>
</feature>
<dbReference type="InterPro" id="IPR012912">
    <property type="entry name" value="Plasmid_pRiA4b_Orf3-like"/>
</dbReference>